<comment type="cofactor">
    <cofactor evidence="3">
        <name>Zn(2+)</name>
        <dbReference type="ChEBI" id="CHEBI:29105"/>
    </cofactor>
</comment>
<dbReference type="PROSITE" id="PS50970">
    <property type="entry name" value="HCY"/>
    <property type="match status" value="1"/>
</dbReference>
<organism evidence="5 6">
    <name type="scientific">Hamadaea flava</name>
    <dbReference type="NCBI Taxonomy" id="1742688"/>
    <lineage>
        <taxon>Bacteria</taxon>
        <taxon>Bacillati</taxon>
        <taxon>Actinomycetota</taxon>
        <taxon>Actinomycetes</taxon>
        <taxon>Micromonosporales</taxon>
        <taxon>Micromonosporaceae</taxon>
        <taxon>Hamadaea</taxon>
    </lineage>
</organism>
<gene>
    <name evidence="5" type="ORF">ACFOZ4_14170</name>
</gene>
<dbReference type="Pfam" id="PF02574">
    <property type="entry name" value="S-methyl_trans"/>
    <property type="match status" value="1"/>
</dbReference>
<keyword evidence="6" id="KW-1185">Reference proteome</keyword>
<evidence type="ECO:0000313" key="5">
    <source>
        <dbReference type="EMBL" id="MFC4131750.1"/>
    </source>
</evidence>
<evidence type="ECO:0000313" key="6">
    <source>
        <dbReference type="Proteomes" id="UP001595816"/>
    </source>
</evidence>
<keyword evidence="1 3" id="KW-0489">Methyltransferase</keyword>
<evidence type="ECO:0000256" key="3">
    <source>
        <dbReference type="PROSITE-ProRule" id="PRU00333"/>
    </source>
</evidence>
<reference evidence="6" key="1">
    <citation type="journal article" date="2019" name="Int. J. Syst. Evol. Microbiol.">
        <title>The Global Catalogue of Microorganisms (GCM) 10K type strain sequencing project: providing services to taxonomists for standard genome sequencing and annotation.</title>
        <authorList>
            <consortium name="The Broad Institute Genomics Platform"/>
            <consortium name="The Broad Institute Genome Sequencing Center for Infectious Disease"/>
            <person name="Wu L."/>
            <person name="Ma J."/>
        </authorList>
    </citation>
    <scope>NUCLEOTIDE SEQUENCE [LARGE SCALE GENOMIC DNA]</scope>
    <source>
        <strain evidence="6">CGMCC 4.7289</strain>
    </source>
</reference>
<dbReference type="SUPFAM" id="SSF82282">
    <property type="entry name" value="Homocysteine S-methyltransferase"/>
    <property type="match status" value="1"/>
</dbReference>
<evidence type="ECO:0000256" key="2">
    <source>
        <dbReference type="ARBA" id="ARBA00022679"/>
    </source>
</evidence>
<feature type="binding site" evidence="3">
    <location>
        <position position="296"/>
    </location>
    <ligand>
        <name>Zn(2+)</name>
        <dbReference type="ChEBI" id="CHEBI:29105"/>
    </ligand>
</feature>
<keyword evidence="2 3" id="KW-0808">Transferase</keyword>
<comment type="caution">
    <text evidence="5">The sequence shown here is derived from an EMBL/GenBank/DDBJ whole genome shotgun (WGS) entry which is preliminary data.</text>
</comment>
<dbReference type="InterPro" id="IPR003726">
    <property type="entry name" value="HCY_dom"/>
</dbReference>
<feature type="binding site" evidence="3">
    <location>
        <position position="227"/>
    </location>
    <ligand>
        <name>Zn(2+)</name>
        <dbReference type="ChEBI" id="CHEBI:29105"/>
    </ligand>
</feature>
<accession>A0ABV8LN22</accession>
<dbReference type="Gene3D" id="3.20.20.330">
    <property type="entry name" value="Homocysteine-binding-like domain"/>
    <property type="match status" value="1"/>
</dbReference>
<dbReference type="InterPro" id="IPR036589">
    <property type="entry name" value="HCY_dom_sf"/>
</dbReference>
<dbReference type="Proteomes" id="UP001595816">
    <property type="component" value="Unassembled WGS sequence"/>
</dbReference>
<dbReference type="RefSeq" id="WP_253755545.1">
    <property type="nucleotide sequence ID" value="NZ_JAMZDZ010000001.1"/>
</dbReference>
<keyword evidence="3" id="KW-0862">Zinc</keyword>
<dbReference type="PANTHER" id="PTHR11103:SF18">
    <property type="entry name" value="SLR1189 PROTEIN"/>
    <property type="match status" value="1"/>
</dbReference>
<evidence type="ECO:0000259" key="4">
    <source>
        <dbReference type="PROSITE" id="PS50970"/>
    </source>
</evidence>
<proteinExistence type="predicted"/>
<protein>
    <submittedName>
        <fullName evidence="5">Homocysteine S-methyltransferase family protein</fullName>
    </submittedName>
</protein>
<keyword evidence="3" id="KW-0479">Metal-binding</keyword>
<feature type="domain" description="Hcy-binding" evidence="4">
    <location>
        <begin position="4"/>
        <end position="310"/>
    </location>
</feature>
<name>A0ABV8LN22_9ACTN</name>
<evidence type="ECO:0000256" key="1">
    <source>
        <dbReference type="ARBA" id="ARBA00022603"/>
    </source>
</evidence>
<feature type="binding site" evidence="3">
    <location>
        <position position="295"/>
    </location>
    <ligand>
        <name>Zn(2+)</name>
        <dbReference type="ChEBI" id="CHEBI:29105"/>
    </ligand>
</feature>
<dbReference type="PANTHER" id="PTHR11103">
    <property type="entry name" value="SLR1189 PROTEIN"/>
    <property type="match status" value="1"/>
</dbReference>
<dbReference type="EMBL" id="JBHSAY010000006">
    <property type="protein sequence ID" value="MFC4131750.1"/>
    <property type="molecule type" value="Genomic_DNA"/>
</dbReference>
<sequence>MAMYRDHLPTLDGGTFLTDAGLETDLIFNHGVPIPEFAAHTLLPDPSGRAALTRYLEGFLTLARDTGSGFVLDTQTWKAHPHWAEDLGQSRDELRAANVAAVDFALGLRDKFAGNTGPILINGLIGPRGDAYAPDDIIPASAAQAYHGEQIGWLAETDADMVTALTFTQSSEAIGAVRAAVAVGLPIVVSFTLETDGCLPTGQPLGEAIAEVDAATDGAAAYFMVNCAHPDHFPAGLGDLDNSHRIRGLRCNASRASHAELDAAETLDDGDPQDFAQGYQALRGVLPSLTVFGGCCGSDLRHVTAVARLLQS</sequence>